<keyword evidence="3 11" id="KW-0493">Microtubule</keyword>
<protein>
    <recommendedName>
        <fullName evidence="11">Kinesin-like protein</fullName>
    </recommendedName>
</protein>
<keyword evidence="8" id="KW-0206">Cytoskeleton</keyword>
<keyword evidence="7 10" id="KW-0505">Motor protein</keyword>
<feature type="domain" description="Kinesin motor" evidence="14">
    <location>
        <begin position="13"/>
        <end position="334"/>
    </location>
</feature>
<dbReference type="GO" id="GO:0007018">
    <property type="term" value="P:microtubule-based movement"/>
    <property type="evidence" value="ECO:0007669"/>
    <property type="project" value="InterPro"/>
</dbReference>
<dbReference type="eggNOG" id="KOG0242">
    <property type="taxonomic scope" value="Eukaryota"/>
</dbReference>
<evidence type="ECO:0000256" key="5">
    <source>
        <dbReference type="ARBA" id="ARBA00022840"/>
    </source>
</evidence>
<dbReference type="PROSITE" id="PS00411">
    <property type="entry name" value="KINESIN_MOTOR_1"/>
    <property type="match status" value="1"/>
</dbReference>
<dbReference type="FunFam" id="3.40.850.10:FF:000019">
    <property type="entry name" value="Kinesin-like protein KIN-5D"/>
    <property type="match status" value="1"/>
</dbReference>
<reference evidence="16" key="2">
    <citation type="submission" date="2009-11" db="EMBL/GenBank/DDBJ databases">
        <title>The Genome Sequence of Allomyces macrogynus strain ATCC 38327.</title>
        <authorList>
            <consortium name="The Broad Institute Genome Sequencing Platform"/>
            <person name="Russ C."/>
            <person name="Cuomo C."/>
            <person name="Shea T."/>
            <person name="Young S.K."/>
            <person name="Zeng Q."/>
            <person name="Koehrsen M."/>
            <person name="Haas B."/>
            <person name="Borodovsky M."/>
            <person name="Guigo R."/>
            <person name="Alvarado L."/>
            <person name="Berlin A."/>
            <person name="Borenstein D."/>
            <person name="Chen Z."/>
            <person name="Engels R."/>
            <person name="Freedman E."/>
            <person name="Gellesch M."/>
            <person name="Goldberg J."/>
            <person name="Griggs A."/>
            <person name="Gujja S."/>
            <person name="Heiman D."/>
            <person name="Hepburn T."/>
            <person name="Howarth C."/>
            <person name="Jen D."/>
            <person name="Larson L."/>
            <person name="Lewis B."/>
            <person name="Mehta T."/>
            <person name="Park D."/>
            <person name="Pearson M."/>
            <person name="Roberts A."/>
            <person name="Saif S."/>
            <person name="Shenoy N."/>
            <person name="Sisk P."/>
            <person name="Stolte C."/>
            <person name="Sykes S."/>
            <person name="Walk T."/>
            <person name="White J."/>
            <person name="Yandava C."/>
            <person name="Burger G."/>
            <person name="Gray M.W."/>
            <person name="Holland P.W.H."/>
            <person name="King N."/>
            <person name="Lang F.B.F."/>
            <person name="Roger A.J."/>
            <person name="Ruiz-Trillo I."/>
            <person name="Lander E."/>
            <person name="Nusbaum C."/>
        </authorList>
    </citation>
    <scope>NUCLEOTIDE SEQUENCE [LARGE SCALE GENOMIC DNA]</scope>
    <source>
        <strain evidence="16">ATCC 38327</strain>
    </source>
</reference>
<evidence type="ECO:0000256" key="7">
    <source>
        <dbReference type="ARBA" id="ARBA00023175"/>
    </source>
</evidence>
<dbReference type="STRING" id="578462.A0A0L0SW62"/>
<dbReference type="PRINTS" id="PR00380">
    <property type="entry name" value="KINESINHEAVY"/>
</dbReference>
<evidence type="ECO:0000256" key="8">
    <source>
        <dbReference type="ARBA" id="ARBA00023212"/>
    </source>
</evidence>
<feature type="coiled-coil region" evidence="12">
    <location>
        <begin position="474"/>
        <end position="508"/>
    </location>
</feature>
<dbReference type="SMART" id="SM00129">
    <property type="entry name" value="KISc"/>
    <property type="match status" value="1"/>
</dbReference>
<keyword evidence="4 10" id="KW-0547">Nucleotide-binding</keyword>
<evidence type="ECO:0000256" key="2">
    <source>
        <dbReference type="ARBA" id="ARBA00022490"/>
    </source>
</evidence>
<comment type="subcellular location">
    <subcellularLocation>
        <location evidence="1">Cytoplasm</location>
        <location evidence="1">Cytoskeleton</location>
    </subcellularLocation>
</comment>
<evidence type="ECO:0000256" key="11">
    <source>
        <dbReference type="RuleBase" id="RU000394"/>
    </source>
</evidence>
<evidence type="ECO:0000256" key="3">
    <source>
        <dbReference type="ARBA" id="ARBA00022701"/>
    </source>
</evidence>
<keyword evidence="5 10" id="KW-0067">ATP-binding</keyword>
<dbReference type="PROSITE" id="PS50067">
    <property type="entry name" value="KINESIN_MOTOR_2"/>
    <property type="match status" value="1"/>
</dbReference>
<dbReference type="InterPro" id="IPR019821">
    <property type="entry name" value="Kinesin_motor_CS"/>
</dbReference>
<evidence type="ECO:0000259" key="14">
    <source>
        <dbReference type="PROSITE" id="PS50067"/>
    </source>
</evidence>
<evidence type="ECO:0000256" key="4">
    <source>
        <dbReference type="ARBA" id="ARBA00022741"/>
    </source>
</evidence>
<dbReference type="InterPro" id="IPR027417">
    <property type="entry name" value="P-loop_NTPase"/>
</dbReference>
<dbReference type="GO" id="GO:0007010">
    <property type="term" value="P:cytoskeleton organization"/>
    <property type="evidence" value="ECO:0007669"/>
    <property type="project" value="UniProtKB-ARBA"/>
</dbReference>
<dbReference type="InterPro" id="IPR036961">
    <property type="entry name" value="Kinesin_motor_dom_sf"/>
</dbReference>
<dbReference type="GO" id="GO:0005874">
    <property type="term" value="C:microtubule"/>
    <property type="evidence" value="ECO:0007669"/>
    <property type="project" value="UniProtKB-KW"/>
</dbReference>
<dbReference type="VEuPathDB" id="FungiDB:AMAG_11210"/>
<organism evidence="15 16">
    <name type="scientific">Allomyces macrogynus (strain ATCC 38327)</name>
    <name type="common">Allomyces javanicus var. macrogynus</name>
    <dbReference type="NCBI Taxonomy" id="578462"/>
    <lineage>
        <taxon>Eukaryota</taxon>
        <taxon>Fungi</taxon>
        <taxon>Fungi incertae sedis</taxon>
        <taxon>Blastocladiomycota</taxon>
        <taxon>Blastocladiomycetes</taxon>
        <taxon>Blastocladiales</taxon>
        <taxon>Blastocladiaceae</taxon>
        <taxon>Allomyces</taxon>
    </lineage>
</organism>
<dbReference type="GO" id="GO:0003777">
    <property type="term" value="F:microtubule motor activity"/>
    <property type="evidence" value="ECO:0007669"/>
    <property type="project" value="InterPro"/>
</dbReference>
<sequence length="780" mass="85497">MLVVPSGPAEQENVAVGVRVRPLNKRENNANAYDAWTIHGNQITPRNQHVKADVYTFDWVFDQTATNAHVYDCLARNIVHAATHGFNGTIFCYGQTASGKTHTMQGTNKEPGIIPLAVEDIIRTTEEKTQGREWTIRMTYVEIYNEVVRDLLNPNNTNMRLVEQENQIIVKDVTELLVVKAKDVMSALAQGEANRSYGETDMNARSSRSHTILTFVIESYQVDNKNAVTSARLNLVDLAGSERAAHTNADGARLKEGGHINKSLLALTSVIARLADPARMHQHIPYRDSKLTRILQPSLGGNAKTAIICNVTPASSHLEDTNSTLQFATRAKHIQNKPILNETITGEEATEKYESAIKVLQKKLEEAHKDKLKGVEMANTVQAKLAHLMGCLPALPPKQGTAAGTSNLKRPRDSSSPQFGAPSSKRLRVEETLETVTLRIERDGGNDQVAALRTDLATRADEIARLHPQQRELEAELETDLATRADRIAELEAQVADLDATQHALDAALADLHASRTDAAGLATALAETQDKLQIAIDRVAQLEPLIDDVARLEADLGKTGTDRDAVAAQLADARARGDALAADLDAAHRDRAAFRAHVAHLETTLLQIEQAQVARLAQIADLEDQVVDLRLTESRLDHERGDLQGLFEDQVQEYENLEQVHADVIRQLAEVTQRAEGLAADLATTRADLTAAHELLARERARIESASAESQSRLDEAARNLGDLRTQLDAILAECTSLQMQLDATTADREHYATQVAELDVQVEDLAAQFTAALRAGRA</sequence>
<evidence type="ECO:0000256" key="9">
    <source>
        <dbReference type="ARBA" id="ARBA00034704"/>
    </source>
</evidence>
<accession>A0A0L0SW62</accession>
<keyword evidence="6 12" id="KW-0175">Coiled coil</keyword>
<evidence type="ECO:0000313" key="15">
    <source>
        <dbReference type="EMBL" id="KNE66711.1"/>
    </source>
</evidence>
<keyword evidence="16" id="KW-1185">Reference proteome</keyword>
<gene>
    <name evidence="15" type="ORF">AMAG_11210</name>
</gene>
<evidence type="ECO:0000256" key="12">
    <source>
        <dbReference type="SAM" id="Coils"/>
    </source>
</evidence>
<evidence type="ECO:0000313" key="16">
    <source>
        <dbReference type="Proteomes" id="UP000054350"/>
    </source>
</evidence>
<reference evidence="15 16" key="1">
    <citation type="submission" date="2009-11" db="EMBL/GenBank/DDBJ databases">
        <title>Annotation of Allomyces macrogynus ATCC 38327.</title>
        <authorList>
            <consortium name="The Broad Institute Genome Sequencing Platform"/>
            <person name="Russ C."/>
            <person name="Cuomo C."/>
            <person name="Burger G."/>
            <person name="Gray M.W."/>
            <person name="Holland P.W.H."/>
            <person name="King N."/>
            <person name="Lang F.B.F."/>
            <person name="Roger A.J."/>
            <person name="Ruiz-Trillo I."/>
            <person name="Young S.K."/>
            <person name="Zeng Q."/>
            <person name="Gargeya S."/>
            <person name="Fitzgerald M."/>
            <person name="Haas B."/>
            <person name="Abouelleil A."/>
            <person name="Alvarado L."/>
            <person name="Arachchi H.M."/>
            <person name="Berlin A."/>
            <person name="Chapman S.B."/>
            <person name="Gearin G."/>
            <person name="Goldberg J."/>
            <person name="Griggs A."/>
            <person name="Gujja S."/>
            <person name="Hansen M."/>
            <person name="Heiman D."/>
            <person name="Howarth C."/>
            <person name="Larimer J."/>
            <person name="Lui A."/>
            <person name="MacDonald P.J.P."/>
            <person name="McCowen C."/>
            <person name="Montmayeur A."/>
            <person name="Murphy C."/>
            <person name="Neiman D."/>
            <person name="Pearson M."/>
            <person name="Priest M."/>
            <person name="Roberts A."/>
            <person name="Saif S."/>
            <person name="Shea T."/>
            <person name="Sisk P."/>
            <person name="Stolte C."/>
            <person name="Sykes S."/>
            <person name="Wortman J."/>
            <person name="Nusbaum C."/>
            <person name="Birren B."/>
        </authorList>
    </citation>
    <scope>NUCLEOTIDE SEQUENCE [LARGE SCALE GENOMIC DNA]</scope>
    <source>
        <strain evidence="15 16">ATCC 38327</strain>
    </source>
</reference>
<dbReference type="InterPro" id="IPR027640">
    <property type="entry name" value="Kinesin-like_fam"/>
</dbReference>
<dbReference type="GO" id="GO:0008017">
    <property type="term" value="F:microtubule binding"/>
    <property type="evidence" value="ECO:0007669"/>
    <property type="project" value="InterPro"/>
</dbReference>
<dbReference type="CDD" id="cd01374">
    <property type="entry name" value="KISc_CENP_E"/>
    <property type="match status" value="1"/>
</dbReference>
<dbReference type="Proteomes" id="UP000054350">
    <property type="component" value="Unassembled WGS sequence"/>
</dbReference>
<dbReference type="GO" id="GO:0005524">
    <property type="term" value="F:ATP binding"/>
    <property type="evidence" value="ECO:0007669"/>
    <property type="project" value="UniProtKB-UniRule"/>
</dbReference>
<feature type="compositionally biased region" description="Polar residues" evidence="13">
    <location>
        <begin position="402"/>
        <end position="418"/>
    </location>
</feature>
<feature type="binding site" evidence="10">
    <location>
        <begin position="94"/>
        <end position="101"/>
    </location>
    <ligand>
        <name>ATP</name>
        <dbReference type="ChEBI" id="CHEBI:30616"/>
    </ligand>
</feature>
<dbReference type="OrthoDB" id="3176171at2759"/>
<dbReference type="EMBL" id="GG745351">
    <property type="protein sequence ID" value="KNE66711.1"/>
    <property type="molecule type" value="Genomic_DNA"/>
</dbReference>
<dbReference type="Gene3D" id="3.40.850.10">
    <property type="entry name" value="Kinesin motor domain"/>
    <property type="match status" value="1"/>
</dbReference>
<feature type="coiled-coil region" evidence="12">
    <location>
        <begin position="620"/>
        <end position="675"/>
    </location>
</feature>
<dbReference type="PANTHER" id="PTHR47968">
    <property type="entry name" value="CENTROMERE PROTEIN E"/>
    <property type="match status" value="1"/>
</dbReference>
<proteinExistence type="inferred from homology"/>
<dbReference type="PANTHER" id="PTHR47968:SF75">
    <property type="entry name" value="CENTROMERE-ASSOCIATED PROTEIN E"/>
    <property type="match status" value="1"/>
</dbReference>
<evidence type="ECO:0000256" key="10">
    <source>
        <dbReference type="PROSITE-ProRule" id="PRU00283"/>
    </source>
</evidence>
<feature type="region of interest" description="Disordered" evidence="13">
    <location>
        <begin position="397"/>
        <end position="425"/>
    </location>
</feature>
<evidence type="ECO:0000256" key="6">
    <source>
        <dbReference type="ARBA" id="ARBA00023054"/>
    </source>
</evidence>
<keyword evidence="2" id="KW-0963">Cytoplasm</keyword>
<dbReference type="InterPro" id="IPR001752">
    <property type="entry name" value="Kinesin_motor_dom"/>
</dbReference>
<dbReference type="AlphaFoldDB" id="A0A0L0SW62"/>
<dbReference type="Gene3D" id="1.10.287.1490">
    <property type="match status" value="1"/>
</dbReference>
<name>A0A0L0SW62_ALLM3</name>
<comment type="similarity">
    <text evidence="9">Belongs to the TRAFAC class myosin-kinesin ATPase superfamily. Kinesin family. KIN-5/BimC subfamily.</text>
</comment>
<dbReference type="SUPFAM" id="SSF52540">
    <property type="entry name" value="P-loop containing nucleoside triphosphate hydrolases"/>
    <property type="match status" value="1"/>
</dbReference>
<evidence type="ECO:0000256" key="1">
    <source>
        <dbReference type="ARBA" id="ARBA00004245"/>
    </source>
</evidence>
<dbReference type="Pfam" id="PF00225">
    <property type="entry name" value="Kinesin"/>
    <property type="match status" value="1"/>
</dbReference>
<evidence type="ECO:0000256" key="13">
    <source>
        <dbReference type="SAM" id="MobiDB-lite"/>
    </source>
</evidence>